<dbReference type="Proteomes" id="UP001152795">
    <property type="component" value="Unassembled WGS sequence"/>
</dbReference>
<dbReference type="SUPFAM" id="SSF57997">
    <property type="entry name" value="Tropomyosin"/>
    <property type="match status" value="1"/>
</dbReference>
<comment type="caution">
    <text evidence="1">The sequence shown here is derived from an EMBL/GenBank/DDBJ whole genome shotgun (WGS) entry which is preliminary data.</text>
</comment>
<dbReference type="EMBL" id="CACRXK020000359">
    <property type="protein sequence ID" value="CAB3981170.1"/>
    <property type="molecule type" value="Genomic_DNA"/>
</dbReference>
<organism evidence="1 2">
    <name type="scientific">Paramuricea clavata</name>
    <name type="common">Red gorgonian</name>
    <name type="synonym">Violescent sea-whip</name>
    <dbReference type="NCBI Taxonomy" id="317549"/>
    <lineage>
        <taxon>Eukaryota</taxon>
        <taxon>Metazoa</taxon>
        <taxon>Cnidaria</taxon>
        <taxon>Anthozoa</taxon>
        <taxon>Octocorallia</taxon>
        <taxon>Malacalcyonacea</taxon>
        <taxon>Plexauridae</taxon>
        <taxon>Paramuricea</taxon>
    </lineage>
</organism>
<gene>
    <name evidence="1" type="ORF">PACLA_8A015228</name>
</gene>
<name>A0A7D9DE98_PARCT</name>
<reference evidence="1" key="1">
    <citation type="submission" date="2020-04" db="EMBL/GenBank/DDBJ databases">
        <authorList>
            <person name="Alioto T."/>
            <person name="Alioto T."/>
            <person name="Gomez Garrido J."/>
        </authorList>
    </citation>
    <scope>NUCLEOTIDE SEQUENCE</scope>
    <source>
        <strain evidence="1">A484AB</strain>
    </source>
</reference>
<proteinExistence type="predicted"/>
<evidence type="ECO:0000313" key="1">
    <source>
        <dbReference type="EMBL" id="CAB3981170.1"/>
    </source>
</evidence>
<dbReference type="AlphaFoldDB" id="A0A7D9DE98"/>
<protein>
    <submittedName>
        <fullName evidence="1">Uncharacterized protein</fullName>
    </submittedName>
</protein>
<accession>A0A7D9DE98</accession>
<sequence length="219" mass="25426">MFEQRARIVHEGIALAEYTGGNAKKEIQQTNYGKAKSTLDSQLAGLGETKKKAGEMIDGARKFEETVNENRKSIAALEDAVKIMTDQKNDDRRKMDELETKYRNMETSQSARDFEEDLATYIYPRDTPVIHGPTFANLMLWLNTNMNTPEGEEANKKWKALKDRFGWTDRHENVLYKMLKCKMIFKQQKIDFDATFSNEEKECRDKILQIHIYIKSIPS</sequence>
<evidence type="ECO:0000313" key="2">
    <source>
        <dbReference type="Proteomes" id="UP001152795"/>
    </source>
</evidence>
<keyword evidence="2" id="KW-1185">Reference proteome</keyword>